<gene>
    <name evidence="3" type="ORF">MA16_Dca023222</name>
</gene>
<keyword evidence="2" id="KW-1133">Transmembrane helix</keyword>
<keyword evidence="4" id="KW-1185">Reference proteome</keyword>
<keyword evidence="2" id="KW-0472">Membrane</keyword>
<evidence type="ECO:0000313" key="3">
    <source>
        <dbReference type="EMBL" id="PKU67670.1"/>
    </source>
</evidence>
<dbReference type="AlphaFoldDB" id="A0A2I0VW70"/>
<dbReference type="EMBL" id="KZ503169">
    <property type="protein sequence ID" value="PKU67670.1"/>
    <property type="molecule type" value="Genomic_DNA"/>
</dbReference>
<name>A0A2I0VW70_9ASPA</name>
<protein>
    <submittedName>
        <fullName evidence="3">Uncharacterized protein</fullName>
    </submittedName>
</protein>
<reference evidence="3 4" key="1">
    <citation type="journal article" date="2016" name="Sci. Rep.">
        <title>The Dendrobium catenatum Lindl. genome sequence provides insights into polysaccharide synthase, floral development and adaptive evolution.</title>
        <authorList>
            <person name="Zhang G.Q."/>
            <person name="Xu Q."/>
            <person name="Bian C."/>
            <person name="Tsai W.C."/>
            <person name="Yeh C.M."/>
            <person name="Liu K.W."/>
            <person name="Yoshida K."/>
            <person name="Zhang L.S."/>
            <person name="Chang S.B."/>
            <person name="Chen F."/>
            <person name="Shi Y."/>
            <person name="Su Y.Y."/>
            <person name="Zhang Y.Q."/>
            <person name="Chen L.J."/>
            <person name="Yin Y."/>
            <person name="Lin M."/>
            <person name="Huang H."/>
            <person name="Deng H."/>
            <person name="Wang Z.W."/>
            <person name="Zhu S.L."/>
            <person name="Zhao X."/>
            <person name="Deng C."/>
            <person name="Niu S.C."/>
            <person name="Huang J."/>
            <person name="Wang M."/>
            <person name="Liu G.H."/>
            <person name="Yang H.J."/>
            <person name="Xiao X.J."/>
            <person name="Hsiao Y.Y."/>
            <person name="Wu W.L."/>
            <person name="Chen Y.Y."/>
            <person name="Mitsuda N."/>
            <person name="Ohme-Takagi M."/>
            <person name="Luo Y.B."/>
            <person name="Van de Peer Y."/>
            <person name="Liu Z.J."/>
        </authorList>
    </citation>
    <scope>NUCLEOTIDE SEQUENCE [LARGE SCALE GENOMIC DNA]</scope>
    <source>
        <tissue evidence="3">The whole plant</tissue>
    </source>
</reference>
<feature type="coiled-coil region" evidence="1">
    <location>
        <begin position="95"/>
        <end position="147"/>
    </location>
</feature>
<dbReference type="Proteomes" id="UP000233837">
    <property type="component" value="Unassembled WGS sequence"/>
</dbReference>
<reference evidence="3 4" key="2">
    <citation type="journal article" date="2017" name="Nature">
        <title>The Apostasia genome and the evolution of orchids.</title>
        <authorList>
            <person name="Zhang G.Q."/>
            <person name="Liu K.W."/>
            <person name="Li Z."/>
            <person name="Lohaus R."/>
            <person name="Hsiao Y.Y."/>
            <person name="Niu S.C."/>
            <person name="Wang J.Y."/>
            <person name="Lin Y.C."/>
            <person name="Xu Q."/>
            <person name="Chen L.J."/>
            <person name="Yoshida K."/>
            <person name="Fujiwara S."/>
            <person name="Wang Z.W."/>
            <person name="Zhang Y.Q."/>
            <person name="Mitsuda N."/>
            <person name="Wang M."/>
            <person name="Liu G.H."/>
            <person name="Pecoraro L."/>
            <person name="Huang H.X."/>
            <person name="Xiao X.J."/>
            <person name="Lin M."/>
            <person name="Wu X.Y."/>
            <person name="Wu W.L."/>
            <person name="Chen Y.Y."/>
            <person name="Chang S.B."/>
            <person name="Sakamoto S."/>
            <person name="Ohme-Takagi M."/>
            <person name="Yagi M."/>
            <person name="Zeng S.J."/>
            <person name="Shen C.Y."/>
            <person name="Yeh C.M."/>
            <person name="Luo Y.B."/>
            <person name="Tsai W.C."/>
            <person name="Van de Peer Y."/>
            <person name="Liu Z.J."/>
        </authorList>
    </citation>
    <scope>NUCLEOTIDE SEQUENCE [LARGE SCALE GENOMIC DNA]</scope>
    <source>
        <tissue evidence="3">The whole plant</tissue>
    </source>
</reference>
<evidence type="ECO:0000313" key="4">
    <source>
        <dbReference type="Proteomes" id="UP000233837"/>
    </source>
</evidence>
<keyword evidence="1" id="KW-0175">Coiled coil</keyword>
<feature type="transmembrane region" description="Helical" evidence="2">
    <location>
        <begin position="154"/>
        <end position="173"/>
    </location>
</feature>
<sequence>MGKKSRIAAAAAAAAAGRNGRLIENLKIVTASLAKESAESRKKMEQLQFHLALMAADRDICDGLERDVLALVLSSSLGEAAEGTTAEMTAATERERNLSTKIESAVAELNAAEMRLLSLVTENDAKNRKLEDLKERLQSMEEQARKRGKPWKKWLYSAAATATLLATTAVATFCCDGSFATSRICLREIFFFFFFFELLSELTKLNIRLKRLYFDFSSLL</sequence>
<keyword evidence="2" id="KW-0812">Transmembrane</keyword>
<proteinExistence type="predicted"/>
<evidence type="ECO:0000256" key="2">
    <source>
        <dbReference type="SAM" id="Phobius"/>
    </source>
</evidence>
<evidence type="ECO:0000256" key="1">
    <source>
        <dbReference type="SAM" id="Coils"/>
    </source>
</evidence>
<organism evidence="3 4">
    <name type="scientific">Dendrobium catenatum</name>
    <dbReference type="NCBI Taxonomy" id="906689"/>
    <lineage>
        <taxon>Eukaryota</taxon>
        <taxon>Viridiplantae</taxon>
        <taxon>Streptophyta</taxon>
        <taxon>Embryophyta</taxon>
        <taxon>Tracheophyta</taxon>
        <taxon>Spermatophyta</taxon>
        <taxon>Magnoliopsida</taxon>
        <taxon>Liliopsida</taxon>
        <taxon>Asparagales</taxon>
        <taxon>Orchidaceae</taxon>
        <taxon>Epidendroideae</taxon>
        <taxon>Malaxideae</taxon>
        <taxon>Dendrobiinae</taxon>
        <taxon>Dendrobium</taxon>
    </lineage>
</organism>
<accession>A0A2I0VW70</accession>